<keyword evidence="1" id="KW-0472">Membrane</keyword>
<dbReference type="OrthoDB" id="2935658at2"/>
<accession>A0A544TGQ8</accession>
<dbReference type="AlphaFoldDB" id="A0A544TGQ8"/>
<keyword evidence="1" id="KW-0812">Transmembrane</keyword>
<name>A0A544TGQ8_9BACI</name>
<protein>
    <recommendedName>
        <fullName evidence="4">DUF3953 domain-containing protein</fullName>
    </recommendedName>
</protein>
<organism evidence="2 3">
    <name type="scientific">Psychrobacillus lasiicapitis</name>
    <dbReference type="NCBI Taxonomy" id="1636719"/>
    <lineage>
        <taxon>Bacteria</taxon>
        <taxon>Bacillati</taxon>
        <taxon>Bacillota</taxon>
        <taxon>Bacilli</taxon>
        <taxon>Bacillales</taxon>
        <taxon>Bacillaceae</taxon>
        <taxon>Psychrobacillus</taxon>
    </lineage>
</organism>
<evidence type="ECO:0000313" key="2">
    <source>
        <dbReference type="EMBL" id="TQR16644.1"/>
    </source>
</evidence>
<feature type="transmembrane region" description="Helical" evidence="1">
    <location>
        <begin position="31"/>
        <end position="52"/>
    </location>
</feature>
<keyword evidence="1" id="KW-1133">Transmembrane helix</keyword>
<keyword evidence="3" id="KW-1185">Reference proteome</keyword>
<comment type="caution">
    <text evidence="2">The sequence shown here is derived from an EMBL/GenBank/DDBJ whole genome shotgun (WGS) entry which is preliminary data.</text>
</comment>
<evidence type="ECO:0000256" key="1">
    <source>
        <dbReference type="SAM" id="Phobius"/>
    </source>
</evidence>
<dbReference type="EMBL" id="VDGH01000001">
    <property type="protein sequence ID" value="TQR16644.1"/>
    <property type="molecule type" value="Genomic_DNA"/>
</dbReference>
<feature type="transmembrane region" description="Helical" evidence="1">
    <location>
        <begin position="7"/>
        <end position="25"/>
    </location>
</feature>
<evidence type="ECO:0008006" key="4">
    <source>
        <dbReference type="Google" id="ProtNLM"/>
    </source>
</evidence>
<evidence type="ECO:0000313" key="3">
    <source>
        <dbReference type="Proteomes" id="UP000317316"/>
    </source>
</evidence>
<reference evidence="2 3" key="1">
    <citation type="submission" date="2019-05" db="EMBL/GenBank/DDBJ databases">
        <title>Psychrobacillus vulpis sp. nov., a new species isolated from feces of a red fox that inhabits in The Tablas de Daimiel Natural Park, Albacete, Spain.</title>
        <authorList>
            <person name="Rodriguez M."/>
            <person name="Reina J.C."/>
            <person name="Bejar V."/>
            <person name="Llamas I."/>
        </authorList>
    </citation>
    <scope>NUCLEOTIDE SEQUENCE [LARGE SCALE GENOMIC DNA]</scope>
    <source>
        <strain evidence="2 3">NEAU-3TGS17</strain>
    </source>
</reference>
<dbReference type="Proteomes" id="UP000317316">
    <property type="component" value="Unassembled WGS sequence"/>
</dbReference>
<proteinExistence type="predicted"/>
<gene>
    <name evidence="2" type="ORF">FG382_00300</name>
</gene>
<feature type="transmembrane region" description="Helical" evidence="1">
    <location>
        <begin position="59"/>
        <end position="77"/>
    </location>
</feature>
<sequence length="93" mass="10946">MKRFSLISIFFMLLGLLSFTVNWIIEGYFEPLILTGFIFILIGALFCFIAIFKKEAGSIKFITLTSFFVILFLVVWFEPFQVLRMMTWLKNVI</sequence>